<dbReference type="Proteomes" id="UP001345963">
    <property type="component" value="Unassembled WGS sequence"/>
</dbReference>
<gene>
    <name evidence="1" type="ORF">ATANTOWER_014584</name>
</gene>
<evidence type="ECO:0000313" key="1">
    <source>
        <dbReference type="EMBL" id="MED6249466.1"/>
    </source>
</evidence>
<accession>A0ABU7BHL9</accession>
<protein>
    <submittedName>
        <fullName evidence="1">Uncharacterized protein</fullName>
    </submittedName>
</protein>
<sequence length="169" mass="19177">MDLQDAVEHQERSIFSLYKSPKTEWRSPLSYKLEGNTNITEHFEGEADHLTPSTAQFLLDCNMFLVAGRIISHSFLHGGPCLTGLSPAIVHVLLGGTPETSTIHANDCSDIDLRTPMQLLEGTAELTPDQRKDVRDRAWSWDLHDVTENNRKWLHERLLLPAVTMQNKF</sequence>
<reference evidence="1 2" key="1">
    <citation type="submission" date="2021-07" db="EMBL/GenBank/DDBJ databases">
        <authorList>
            <person name="Palmer J.M."/>
        </authorList>
    </citation>
    <scope>NUCLEOTIDE SEQUENCE [LARGE SCALE GENOMIC DNA]</scope>
    <source>
        <strain evidence="1 2">AT_MEX2019</strain>
        <tissue evidence="1">Muscle</tissue>
    </source>
</reference>
<evidence type="ECO:0000313" key="2">
    <source>
        <dbReference type="Proteomes" id="UP001345963"/>
    </source>
</evidence>
<name>A0ABU7BHL9_9TELE</name>
<dbReference type="EMBL" id="JAHUTI010052208">
    <property type="protein sequence ID" value="MED6249466.1"/>
    <property type="molecule type" value="Genomic_DNA"/>
</dbReference>
<proteinExistence type="predicted"/>
<keyword evidence="2" id="KW-1185">Reference proteome</keyword>
<comment type="caution">
    <text evidence="1">The sequence shown here is derived from an EMBL/GenBank/DDBJ whole genome shotgun (WGS) entry which is preliminary data.</text>
</comment>
<organism evidence="1 2">
    <name type="scientific">Ataeniobius toweri</name>
    <dbReference type="NCBI Taxonomy" id="208326"/>
    <lineage>
        <taxon>Eukaryota</taxon>
        <taxon>Metazoa</taxon>
        <taxon>Chordata</taxon>
        <taxon>Craniata</taxon>
        <taxon>Vertebrata</taxon>
        <taxon>Euteleostomi</taxon>
        <taxon>Actinopterygii</taxon>
        <taxon>Neopterygii</taxon>
        <taxon>Teleostei</taxon>
        <taxon>Neoteleostei</taxon>
        <taxon>Acanthomorphata</taxon>
        <taxon>Ovalentaria</taxon>
        <taxon>Atherinomorphae</taxon>
        <taxon>Cyprinodontiformes</taxon>
        <taxon>Goodeidae</taxon>
        <taxon>Ataeniobius</taxon>
    </lineage>
</organism>